<evidence type="ECO:0000313" key="7">
    <source>
        <dbReference type="Proteomes" id="UP001144096"/>
    </source>
</evidence>
<comment type="similarity">
    <text evidence="2">Belongs to the CRISPR system Cmr5 family.</text>
</comment>
<name>A0A9X2NGI2_9PSEU</name>
<dbReference type="Pfam" id="PF09701">
    <property type="entry name" value="Cas_Cmr5"/>
    <property type="match status" value="1"/>
</dbReference>
<evidence type="ECO:0000256" key="2">
    <source>
        <dbReference type="ARBA" id="ARBA00006161"/>
    </source>
</evidence>
<comment type="subcellular location">
    <subcellularLocation>
        <location evidence="1">Cytoplasm</location>
    </subcellularLocation>
</comment>
<dbReference type="EMBL" id="JAMXQV010000024">
    <property type="protein sequence ID" value="MCR6488386.1"/>
    <property type="molecule type" value="Genomic_DNA"/>
</dbReference>
<sequence length="127" mass="13466">MRLDRDLAVAAARALPEAVDKDYLTVIRTVPVMLHSSGLAAAAAYLLSRVRPAGDGGPDRYARVAQALLEDAARFVGIPVTGPPLPLLDALCADEAGYRLAERRARGFAVWLARLAAARHHAAGART</sequence>
<reference evidence="6" key="1">
    <citation type="submission" date="2022-06" db="EMBL/GenBank/DDBJ databases">
        <title>Amycolatopsis iheyaensis sp. nov., a new species of the genus Amycolatopsis isolated from soil in Iheya island, Japan.</title>
        <authorList>
            <person name="Ngamcharungchit C."/>
            <person name="Kanto H."/>
            <person name="Take A."/>
            <person name="Intra B."/>
            <person name="Matsumoto A."/>
            <person name="Panbangred W."/>
            <person name="Inahashi Y."/>
        </authorList>
    </citation>
    <scope>NUCLEOTIDE SEQUENCE</scope>
    <source>
        <strain evidence="6">OK19-0408</strain>
    </source>
</reference>
<evidence type="ECO:0000313" key="6">
    <source>
        <dbReference type="EMBL" id="MCR6488386.1"/>
    </source>
</evidence>
<proteinExistence type="inferred from homology"/>
<keyword evidence="3" id="KW-0963">Cytoplasm</keyword>
<evidence type="ECO:0000256" key="4">
    <source>
        <dbReference type="ARBA" id="ARBA00023118"/>
    </source>
</evidence>
<protein>
    <recommendedName>
        <fullName evidence="5">CRISPR type III-B/RAMP module-associated protein Cmr5</fullName>
    </recommendedName>
</protein>
<gene>
    <name evidence="6" type="ORF">M8542_36705</name>
</gene>
<accession>A0A9X2NGI2</accession>
<comment type="caution">
    <text evidence="6">The sequence shown here is derived from an EMBL/GenBank/DDBJ whole genome shotgun (WGS) entry which is preliminary data.</text>
</comment>
<dbReference type="InterPro" id="IPR010160">
    <property type="entry name" value="CRISPR-assoc_prot_Cmr5"/>
</dbReference>
<dbReference type="Gene3D" id="1.10.520.30">
    <property type="entry name" value="AF1862-like domain"/>
    <property type="match status" value="1"/>
</dbReference>
<dbReference type="GO" id="GO:0005737">
    <property type="term" value="C:cytoplasm"/>
    <property type="evidence" value="ECO:0007669"/>
    <property type="project" value="UniProtKB-SubCell"/>
</dbReference>
<keyword evidence="4" id="KW-0051">Antiviral defense</keyword>
<dbReference type="InterPro" id="IPR023101">
    <property type="entry name" value="AF1862-like_dom_sf"/>
</dbReference>
<dbReference type="Proteomes" id="UP001144096">
    <property type="component" value="Unassembled WGS sequence"/>
</dbReference>
<evidence type="ECO:0000256" key="3">
    <source>
        <dbReference type="ARBA" id="ARBA00022490"/>
    </source>
</evidence>
<keyword evidence="7" id="KW-1185">Reference proteome</keyword>
<dbReference type="GO" id="GO:0051607">
    <property type="term" value="P:defense response to virus"/>
    <property type="evidence" value="ECO:0007669"/>
    <property type="project" value="UniProtKB-KW"/>
</dbReference>
<evidence type="ECO:0000256" key="5">
    <source>
        <dbReference type="ARBA" id="ARBA00030001"/>
    </source>
</evidence>
<dbReference type="AlphaFoldDB" id="A0A9X2NGI2"/>
<dbReference type="RefSeq" id="WP_257924946.1">
    <property type="nucleotide sequence ID" value="NZ_JAMXQV010000024.1"/>
</dbReference>
<organism evidence="6 7">
    <name type="scientific">Amycolatopsis iheyensis</name>
    <dbReference type="NCBI Taxonomy" id="2945988"/>
    <lineage>
        <taxon>Bacteria</taxon>
        <taxon>Bacillati</taxon>
        <taxon>Actinomycetota</taxon>
        <taxon>Actinomycetes</taxon>
        <taxon>Pseudonocardiales</taxon>
        <taxon>Pseudonocardiaceae</taxon>
        <taxon>Amycolatopsis</taxon>
    </lineage>
</organism>
<dbReference type="SUPFAM" id="SSF158568">
    <property type="entry name" value="AF1862-like"/>
    <property type="match status" value="1"/>
</dbReference>
<evidence type="ECO:0000256" key="1">
    <source>
        <dbReference type="ARBA" id="ARBA00004496"/>
    </source>
</evidence>